<gene>
    <name evidence="5" type="primary">csrA</name>
    <name evidence="6" type="ORF">HNQ41_001948</name>
</gene>
<dbReference type="GO" id="GO:0045947">
    <property type="term" value="P:negative regulation of translational initiation"/>
    <property type="evidence" value="ECO:0007669"/>
    <property type="project" value="UniProtKB-UniRule"/>
</dbReference>
<comment type="function">
    <text evidence="5">A translational regulator that binds mRNA to regulate translation initiation and/or mRNA stability. Usually binds in the 5'-UTR at or near the Shine-Dalgarno sequence preventing ribosome-binding, thus repressing translation. Its main target seems to be the major flagellin gene, while its function is anatagonized by FliW.</text>
</comment>
<evidence type="ECO:0000313" key="6">
    <source>
        <dbReference type="EMBL" id="MBB5173758.1"/>
    </source>
</evidence>
<dbReference type="EMBL" id="JACHHB010000008">
    <property type="protein sequence ID" value="MBB5173758.1"/>
    <property type="molecule type" value="Genomic_DNA"/>
</dbReference>
<dbReference type="Gene3D" id="2.60.40.4380">
    <property type="entry name" value="Translational regulator CsrA"/>
    <property type="match status" value="1"/>
</dbReference>
<sequence>MLVLTRKANESIQIGDDIEVKILAIEGEQIKLGINAPKNVDIHRKEVYLAIQEENNVAAQDASLDALTKLTLQLETKQNDKE</sequence>
<keyword evidence="1 5" id="KW-0963">Cytoplasm</keyword>
<evidence type="ECO:0000256" key="4">
    <source>
        <dbReference type="ARBA" id="ARBA00022884"/>
    </source>
</evidence>
<keyword evidence="5" id="KW-1005">Bacterial flagellum biogenesis</keyword>
<comment type="subcellular location">
    <subcellularLocation>
        <location evidence="5">Cytoplasm</location>
    </subcellularLocation>
</comment>
<evidence type="ECO:0000256" key="3">
    <source>
        <dbReference type="ARBA" id="ARBA00022845"/>
    </source>
</evidence>
<dbReference type="PANTHER" id="PTHR34984">
    <property type="entry name" value="CARBON STORAGE REGULATOR"/>
    <property type="match status" value="1"/>
</dbReference>
<accession>A0A840QQZ8</accession>
<keyword evidence="2 5" id="KW-0678">Repressor</keyword>
<evidence type="ECO:0000256" key="5">
    <source>
        <dbReference type="HAMAP-Rule" id="MF_00167"/>
    </source>
</evidence>
<name>A0A840QQZ8_9BACI</name>
<dbReference type="GO" id="GO:0006109">
    <property type="term" value="P:regulation of carbohydrate metabolic process"/>
    <property type="evidence" value="ECO:0007669"/>
    <property type="project" value="InterPro"/>
</dbReference>
<dbReference type="Proteomes" id="UP000551878">
    <property type="component" value="Unassembled WGS sequence"/>
</dbReference>
<proteinExistence type="inferred from homology"/>
<dbReference type="AlphaFoldDB" id="A0A840QQZ8"/>
<dbReference type="InterPro" id="IPR036107">
    <property type="entry name" value="CsrA_sf"/>
</dbReference>
<dbReference type="GO" id="GO:0048027">
    <property type="term" value="F:mRNA 5'-UTR binding"/>
    <property type="evidence" value="ECO:0007669"/>
    <property type="project" value="UniProtKB-UniRule"/>
</dbReference>
<dbReference type="GO" id="GO:0006402">
    <property type="term" value="P:mRNA catabolic process"/>
    <property type="evidence" value="ECO:0007669"/>
    <property type="project" value="InterPro"/>
</dbReference>
<dbReference type="NCBIfam" id="NF002469">
    <property type="entry name" value="PRK01712.1"/>
    <property type="match status" value="1"/>
</dbReference>
<dbReference type="RefSeq" id="WP_184664200.1">
    <property type="nucleotide sequence ID" value="NZ_JACHHB010000008.1"/>
</dbReference>
<reference evidence="6 7" key="1">
    <citation type="submission" date="2020-08" db="EMBL/GenBank/DDBJ databases">
        <title>Genomic Encyclopedia of Type Strains, Phase IV (KMG-IV): sequencing the most valuable type-strain genomes for metagenomic binning, comparative biology and taxonomic classification.</title>
        <authorList>
            <person name="Goeker M."/>
        </authorList>
    </citation>
    <scope>NUCLEOTIDE SEQUENCE [LARGE SCALE GENOMIC DNA]</scope>
    <source>
        <strain evidence="6 7">DSM 24696</strain>
    </source>
</reference>
<keyword evidence="4 5" id="KW-0694">RNA-binding</keyword>
<dbReference type="HAMAP" id="MF_00167">
    <property type="entry name" value="CsrA"/>
    <property type="match status" value="1"/>
</dbReference>
<comment type="caution">
    <text evidence="6">The sequence shown here is derived from an EMBL/GenBank/DDBJ whole genome shotgun (WGS) entry which is preliminary data.</text>
</comment>
<dbReference type="GO" id="GO:0005829">
    <property type="term" value="C:cytosol"/>
    <property type="evidence" value="ECO:0007669"/>
    <property type="project" value="TreeGrafter"/>
</dbReference>
<dbReference type="InterPro" id="IPR003751">
    <property type="entry name" value="CsrA"/>
</dbReference>
<dbReference type="GO" id="GO:1902208">
    <property type="term" value="P:regulation of bacterial-type flagellum assembly"/>
    <property type="evidence" value="ECO:0007669"/>
    <property type="project" value="UniProtKB-UniRule"/>
</dbReference>
<dbReference type="PANTHER" id="PTHR34984:SF1">
    <property type="entry name" value="CARBON STORAGE REGULATOR"/>
    <property type="match status" value="1"/>
</dbReference>
<dbReference type="Pfam" id="PF02599">
    <property type="entry name" value="CsrA"/>
    <property type="match status" value="1"/>
</dbReference>
<comment type="subunit">
    <text evidence="5">Homodimer; the beta-strands of each monomer intercalate to form a hydrophobic core, while the alpha-helices form wings that extend away from the core.</text>
</comment>
<evidence type="ECO:0000256" key="2">
    <source>
        <dbReference type="ARBA" id="ARBA00022491"/>
    </source>
</evidence>
<dbReference type="FunFam" id="2.60.40.4380:FF:000002">
    <property type="entry name" value="Translational regulator CsrA"/>
    <property type="match status" value="1"/>
</dbReference>
<keyword evidence="3 5" id="KW-0810">Translation regulation</keyword>
<keyword evidence="7" id="KW-1185">Reference proteome</keyword>
<dbReference type="NCBIfam" id="TIGR00202">
    <property type="entry name" value="csrA"/>
    <property type="match status" value="1"/>
</dbReference>
<dbReference type="SUPFAM" id="SSF117130">
    <property type="entry name" value="CsrA-like"/>
    <property type="match status" value="1"/>
</dbReference>
<comment type="similarity">
    <text evidence="5">Belongs to the CsrA/RsmA family.</text>
</comment>
<protein>
    <recommendedName>
        <fullName evidence="5">Translational regulator CsrA</fullName>
    </recommendedName>
</protein>
<dbReference type="GO" id="GO:0044781">
    <property type="term" value="P:bacterial-type flagellum organization"/>
    <property type="evidence" value="ECO:0007669"/>
    <property type="project" value="UniProtKB-KW"/>
</dbReference>
<evidence type="ECO:0000313" key="7">
    <source>
        <dbReference type="Proteomes" id="UP000551878"/>
    </source>
</evidence>
<organism evidence="6 7">
    <name type="scientific">Texcoconibacillus texcoconensis</name>
    <dbReference type="NCBI Taxonomy" id="1095777"/>
    <lineage>
        <taxon>Bacteria</taxon>
        <taxon>Bacillati</taxon>
        <taxon>Bacillota</taxon>
        <taxon>Bacilli</taxon>
        <taxon>Bacillales</taxon>
        <taxon>Bacillaceae</taxon>
        <taxon>Texcoconibacillus</taxon>
    </lineage>
</organism>
<evidence type="ECO:0000256" key="1">
    <source>
        <dbReference type="ARBA" id="ARBA00022490"/>
    </source>
</evidence>